<comment type="catalytic activity">
    <reaction evidence="1">
        <text>ATP + protein L-histidine = ADP + protein N-phospho-L-histidine.</text>
        <dbReference type="EC" id="2.7.13.3"/>
    </reaction>
</comment>
<feature type="transmembrane region" description="Helical" evidence="3">
    <location>
        <begin position="12"/>
        <end position="35"/>
    </location>
</feature>
<dbReference type="STRING" id="1003.SAMN04488541_101844"/>
<proteinExistence type="predicted"/>
<dbReference type="InterPro" id="IPR003661">
    <property type="entry name" value="HisK_dim/P_dom"/>
</dbReference>
<evidence type="ECO:0000256" key="1">
    <source>
        <dbReference type="ARBA" id="ARBA00000085"/>
    </source>
</evidence>
<evidence type="ECO:0000313" key="4">
    <source>
        <dbReference type="EMBL" id="SFF16270.1"/>
    </source>
</evidence>
<name>A0A1I2GH09_9BACT</name>
<dbReference type="OrthoDB" id="851424at2"/>
<feature type="transmembrane region" description="Helical" evidence="3">
    <location>
        <begin position="156"/>
        <end position="178"/>
    </location>
</feature>
<evidence type="ECO:0000256" key="3">
    <source>
        <dbReference type="SAM" id="Phobius"/>
    </source>
</evidence>
<dbReference type="Gene3D" id="1.10.287.130">
    <property type="match status" value="1"/>
</dbReference>
<dbReference type="AlphaFoldDB" id="A0A1I2GH09"/>
<dbReference type="GO" id="GO:0000155">
    <property type="term" value="F:phosphorelay sensor kinase activity"/>
    <property type="evidence" value="ECO:0007669"/>
    <property type="project" value="InterPro"/>
</dbReference>
<accession>A0A1I2GH09</accession>
<keyword evidence="5" id="KW-1185">Reference proteome</keyword>
<dbReference type="EMBL" id="FONY01000018">
    <property type="protein sequence ID" value="SFF16270.1"/>
    <property type="molecule type" value="Genomic_DNA"/>
</dbReference>
<dbReference type="CDD" id="cd00082">
    <property type="entry name" value="HisKA"/>
    <property type="match status" value="1"/>
</dbReference>
<feature type="transmembrane region" description="Helical" evidence="3">
    <location>
        <begin position="94"/>
        <end position="112"/>
    </location>
</feature>
<dbReference type="EC" id="2.7.13.3" evidence="2"/>
<organism evidence="4 5">
    <name type="scientific">Thermoflexibacter ruber</name>
    <dbReference type="NCBI Taxonomy" id="1003"/>
    <lineage>
        <taxon>Bacteria</taxon>
        <taxon>Pseudomonadati</taxon>
        <taxon>Bacteroidota</taxon>
        <taxon>Cytophagia</taxon>
        <taxon>Cytophagales</taxon>
        <taxon>Thermoflexibacteraceae</taxon>
        <taxon>Thermoflexibacter</taxon>
    </lineage>
</organism>
<evidence type="ECO:0000256" key="2">
    <source>
        <dbReference type="ARBA" id="ARBA00012438"/>
    </source>
</evidence>
<dbReference type="Proteomes" id="UP000199513">
    <property type="component" value="Unassembled WGS sequence"/>
</dbReference>
<keyword evidence="3" id="KW-0472">Membrane</keyword>
<reference evidence="4 5" key="1">
    <citation type="submission" date="2016-10" db="EMBL/GenBank/DDBJ databases">
        <authorList>
            <person name="de Groot N.N."/>
        </authorList>
    </citation>
    <scope>NUCLEOTIDE SEQUENCE [LARGE SCALE GENOMIC DNA]</scope>
    <source>
        <strain>GEY</strain>
        <strain evidence="5">DSM 9560</strain>
    </source>
</reference>
<protein>
    <recommendedName>
        <fullName evidence="2">histidine kinase</fullName>
        <ecNumber evidence="2">2.7.13.3</ecNumber>
    </recommendedName>
</protein>
<feature type="transmembrane region" description="Helical" evidence="3">
    <location>
        <begin position="119"/>
        <end position="136"/>
    </location>
</feature>
<gene>
    <name evidence="4" type="ORF">SAMN04488541_101844</name>
</gene>
<keyword evidence="3" id="KW-0812">Transmembrane</keyword>
<evidence type="ECO:0000313" key="5">
    <source>
        <dbReference type="Proteomes" id="UP000199513"/>
    </source>
</evidence>
<feature type="transmembrane region" description="Helical" evidence="3">
    <location>
        <begin position="71"/>
        <end position="88"/>
    </location>
</feature>
<feature type="transmembrane region" description="Helical" evidence="3">
    <location>
        <begin position="41"/>
        <end position="62"/>
    </location>
</feature>
<dbReference type="SUPFAM" id="SSF47384">
    <property type="entry name" value="Homodimeric domain of signal transducing histidine kinase"/>
    <property type="match status" value="1"/>
</dbReference>
<dbReference type="InterPro" id="IPR036097">
    <property type="entry name" value="HisK_dim/P_sf"/>
</dbReference>
<sequence length="299" mass="35243">MKILSDRNDMLALGILIVTRFLLTVWAITLGYVLYNLWRGSYLFAAINSVAFLINFWGFYLIKFKKKHRPIILPLIIFNFFLIMLSIVLTYGLYSYSMVNIYLLFFITTLIFPTPQRYYLLGFYSLSLLSIAYAQATCPECFKPYIPEQLYPTNLLITFATDNFLYISIGLIISQEYIREQKLILRRERILAKQNEDIMVQNQEIESYNEGITYLNQKLEILVEERTKQLEIQNQQLVHYAFYNAHKVRAPLARILGLIQLLAMEYQPSEDTTKFYLQSINDNIKELNEVVKNIHQETI</sequence>
<keyword evidence="3" id="KW-1133">Transmembrane helix</keyword>
<dbReference type="RefSeq" id="WP_091545186.1">
    <property type="nucleotide sequence ID" value="NZ_FONY01000018.1"/>
</dbReference>